<dbReference type="RefSeq" id="XP_056560121.1">
    <property type="nucleotide sequence ID" value="XM_056693392.1"/>
</dbReference>
<organism evidence="2 3">
    <name type="scientific">Penicillium cataractarum</name>
    <dbReference type="NCBI Taxonomy" id="2100454"/>
    <lineage>
        <taxon>Eukaryota</taxon>
        <taxon>Fungi</taxon>
        <taxon>Dikarya</taxon>
        <taxon>Ascomycota</taxon>
        <taxon>Pezizomycotina</taxon>
        <taxon>Eurotiomycetes</taxon>
        <taxon>Eurotiomycetidae</taxon>
        <taxon>Eurotiales</taxon>
        <taxon>Aspergillaceae</taxon>
        <taxon>Penicillium</taxon>
    </lineage>
</organism>
<dbReference type="Proteomes" id="UP001147782">
    <property type="component" value="Unassembled WGS sequence"/>
</dbReference>
<protein>
    <submittedName>
        <fullName evidence="2">Uncharacterized protein</fullName>
    </submittedName>
</protein>
<dbReference type="GeneID" id="81432569"/>
<reference evidence="2" key="1">
    <citation type="submission" date="2022-11" db="EMBL/GenBank/DDBJ databases">
        <authorList>
            <person name="Petersen C."/>
        </authorList>
    </citation>
    <scope>NUCLEOTIDE SEQUENCE</scope>
    <source>
        <strain evidence="2">IBT 29864</strain>
    </source>
</reference>
<feature type="region of interest" description="Disordered" evidence="1">
    <location>
        <begin position="43"/>
        <end position="72"/>
    </location>
</feature>
<comment type="caution">
    <text evidence="2">The sequence shown here is derived from an EMBL/GenBank/DDBJ whole genome shotgun (WGS) entry which is preliminary data.</text>
</comment>
<keyword evidence="3" id="KW-1185">Reference proteome</keyword>
<dbReference type="AlphaFoldDB" id="A0A9W9VUA2"/>
<gene>
    <name evidence="2" type="ORF">N7496_000461</name>
</gene>
<accession>A0A9W9VUA2</accession>
<feature type="compositionally biased region" description="Polar residues" evidence="1">
    <location>
        <begin position="45"/>
        <end position="56"/>
    </location>
</feature>
<evidence type="ECO:0000313" key="3">
    <source>
        <dbReference type="Proteomes" id="UP001147782"/>
    </source>
</evidence>
<evidence type="ECO:0000256" key="1">
    <source>
        <dbReference type="SAM" id="MobiDB-lite"/>
    </source>
</evidence>
<proteinExistence type="predicted"/>
<dbReference type="EMBL" id="JAPZBS010000001">
    <property type="protein sequence ID" value="KAJ5389393.1"/>
    <property type="molecule type" value="Genomic_DNA"/>
</dbReference>
<evidence type="ECO:0000313" key="2">
    <source>
        <dbReference type="EMBL" id="KAJ5389393.1"/>
    </source>
</evidence>
<reference evidence="2" key="2">
    <citation type="journal article" date="2023" name="IMA Fungus">
        <title>Comparative genomic study of the Penicillium genus elucidates a diverse pangenome and 15 lateral gene transfer events.</title>
        <authorList>
            <person name="Petersen C."/>
            <person name="Sorensen T."/>
            <person name="Nielsen M.R."/>
            <person name="Sondergaard T.E."/>
            <person name="Sorensen J.L."/>
            <person name="Fitzpatrick D.A."/>
            <person name="Frisvad J.C."/>
            <person name="Nielsen K.L."/>
        </authorList>
    </citation>
    <scope>NUCLEOTIDE SEQUENCE</scope>
    <source>
        <strain evidence="2">IBT 29864</strain>
    </source>
</reference>
<sequence>MGGAVGEEGYMAAARNMSHQDAVNLGCQVGDSSVRSQDKRYANMTRASKQPNLSNEQLEENRSMCRKKSPPAPVLHLLTKGSFGSGAPTPYEPWLFRTVP</sequence>
<name>A0A9W9VUA2_9EURO</name>